<evidence type="ECO:0000256" key="4">
    <source>
        <dbReference type="ARBA" id="ARBA00022525"/>
    </source>
</evidence>
<evidence type="ECO:0000256" key="7">
    <source>
        <dbReference type="ARBA" id="ARBA00023316"/>
    </source>
</evidence>
<dbReference type="InterPro" id="IPR011050">
    <property type="entry name" value="Pectin_lyase_fold/virulence"/>
</dbReference>
<dbReference type="Proteomes" id="UP000541444">
    <property type="component" value="Unassembled WGS sequence"/>
</dbReference>
<evidence type="ECO:0000256" key="1">
    <source>
        <dbReference type="ARBA" id="ARBA00004191"/>
    </source>
</evidence>
<keyword evidence="9" id="KW-0732">Signal</keyword>
<comment type="similarity">
    <text evidence="2 8">Belongs to the glycosyl hydrolase 28 family.</text>
</comment>
<accession>A0A7J7N5L3</accession>
<dbReference type="SUPFAM" id="SSF51126">
    <property type="entry name" value="Pectin lyase-like"/>
    <property type="match status" value="1"/>
</dbReference>
<keyword evidence="5 8" id="KW-0378">Hydrolase</keyword>
<dbReference type="InterPro" id="IPR006626">
    <property type="entry name" value="PbH1"/>
</dbReference>
<name>A0A7J7N5L3_9MAGN</name>
<evidence type="ECO:0000256" key="3">
    <source>
        <dbReference type="ARBA" id="ARBA00022512"/>
    </source>
</evidence>
<dbReference type="InterPro" id="IPR000743">
    <property type="entry name" value="Glyco_hydro_28"/>
</dbReference>
<evidence type="ECO:0000256" key="2">
    <source>
        <dbReference type="ARBA" id="ARBA00008834"/>
    </source>
</evidence>
<dbReference type="EMBL" id="JACGCM010001055">
    <property type="protein sequence ID" value="KAF6162332.1"/>
    <property type="molecule type" value="Genomic_DNA"/>
</dbReference>
<proteinExistence type="inferred from homology"/>
<keyword evidence="3" id="KW-0134">Cell wall</keyword>
<dbReference type="Pfam" id="PF00295">
    <property type="entry name" value="Glyco_hydro_28"/>
    <property type="match status" value="1"/>
</dbReference>
<dbReference type="FunFam" id="2.160.20.10:FF:000016">
    <property type="entry name" value="Polygalacturonase 7"/>
    <property type="match status" value="1"/>
</dbReference>
<evidence type="ECO:0000256" key="6">
    <source>
        <dbReference type="ARBA" id="ARBA00023295"/>
    </source>
</evidence>
<organism evidence="10 11">
    <name type="scientific">Kingdonia uniflora</name>
    <dbReference type="NCBI Taxonomy" id="39325"/>
    <lineage>
        <taxon>Eukaryota</taxon>
        <taxon>Viridiplantae</taxon>
        <taxon>Streptophyta</taxon>
        <taxon>Embryophyta</taxon>
        <taxon>Tracheophyta</taxon>
        <taxon>Spermatophyta</taxon>
        <taxon>Magnoliopsida</taxon>
        <taxon>Ranunculales</taxon>
        <taxon>Circaeasteraceae</taxon>
        <taxon>Kingdonia</taxon>
    </lineage>
</organism>
<keyword evidence="11" id="KW-1185">Reference proteome</keyword>
<evidence type="ECO:0000313" key="11">
    <source>
        <dbReference type="Proteomes" id="UP000541444"/>
    </source>
</evidence>
<reference evidence="10 11" key="1">
    <citation type="journal article" date="2020" name="IScience">
        <title>Genome Sequencing of the Endangered Kingdonia uniflora (Circaeasteraceae, Ranunculales) Reveals Potential Mechanisms of Evolutionary Specialization.</title>
        <authorList>
            <person name="Sun Y."/>
            <person name="Deng T."/>
            <person name="Zhang A."/>
            <person name="Moore M.J."/>
            <person name="Landis J.B."/>
            <person name="Lin N."/>
            <person name="Zhang H."/>
            <person name="Zhang X."/>
            <person name="Huang J."/>
            <person name="Zhang X."/>
            <person name="Sun H."/>
            <person name="Wang H."/>
        </authorList>
    </citation>
    <scope>NUCLEOTIDE SEQUENCE [LARGE SCALE GENOMIC DNA]</scope>
    <source>
        <strain evidence="10">TB1705</strain>
        <tissue evidence="10">Leaf</tissue>
    </source>
</reference>
<dbReference type="OrthoDB" id="187139at2759"/>
<comment type="subcellular location">
    <subcellularLocation>
        <location evidence="1">Secreted</location>
        <location evidence="1">Cell wall</location>
    </subcellularLocation>
</comment>
<evidence type="ECO:0000256" key="5">
    <source>
        <dbReference type="ARBA" id="ARBA00022801"/>
    </source>
</evidence>
<feature type="chain" id="PRO_5029645375" description="Polygalacturonase" evidence="9">
    <location>
        <begin position="26"/>
        <end position="394"/>
    </location>
</feature>
<protein>
    <recommendedName>
        <fullName evidence="12">Polygalacturonase</fullName>
    </recommendedName>
</protein>
<dbReference type="GO" id="GO:0071555">
    <property type="term" value="P:cell wall organization"/>
    <property type="evidence" value="ECO:0007669"/>
    <property type="project" value="UniProtKB-KW"/>
</dbReference>
<dbReference type="InterPro" id="IPR012334">
    <property type="entry name" value="Pectin_lyas_fold"/>
</dbReference>
<keyword evidence="4" id="KW-0964">Secreted</keyword>
<dbReference type="GO" id="GO:0004650">
    <property type="term" value="F:polygalacturonase activity"/>
    <property type="evidence" value="ECO:0007669"/>
    <property type="project" value="InterPro"/>
</dbReference>
<dbReference type="PANTHER" id="PTHR31375">
    <property type="match status" value="1"/>
</dbReference>
<evidence type="ECO:0000256" key="8">
    <source>
        <dbReference type="RuleBase" id="RU361169"/>
    </source>
</evidence>
<dbReference type="SMART" id="SM00710">
    <property type="entry name" value="PbH1"/>
    <property type="match status" value="6"/>
</dbReference>
<keyword evidence="6 8" id="KW-0326">Glycosidase</keyword>
<keyword evidence="7" id="KW-0961">Cell wall biogenesis/degradation</keyword>
<evidence type="ECO:0000313" key="10">
    <source>
        <dbReference type="EMBL" id="KAF6162332.1"/>
    </source>
</evidence>
<feature type="signal peptide" evidence="9">
    <location>
        <begin position="1"/>
        <end position="25"/>
    </location>
</feature>
<dbReference type="Gene3D" id="2.160.20.10">
    <property type="entry name" value="Single-stranded right-handed beta-helix, Pectin lyase-like"/>
    <property type="match status" value="1"/>
</dbReference>
<evidence type="ECO:0000256" key="9">
    <source>
        <dbReference type="SAM" id="SignalP"/>
    </source>
</evidence>
<evidence type="ECO:0008006" key="12">
    <source>
        <dbReference type="Google" id="ProtNLM"/>
    </source>
</evidence>
<comment type="caution">
    <text evidence="10">The sequence shown here is derived from an EMBL/GenBank/DDBJ whole genome shotgun (WGS) entry which is preliminary data.</text>
</comment>
<dbReference type="GO" id="GO:0005975">
    <property type="term" value="P:carbohydrate metabolic process"/>
    <property type="evidence" value="ECO:0007669"/>
    <property type="project" value="InterPro"/>
</dbReference>
<sequence>MEAPKSFLFSMLLFLISIIHKPSLANEVYNVVKLGAKSDGRTDSSKSFLDAWTAACRSTGSPTIYVPPGRYLLTHALFSGDNCKNTAITFRIDGTLIAPSDYRVIGNIKNWIKFEQVNGVSILGGILDAQGSALWACKSKGPNCPLGATSLEFGNSEHVVIQGLTSINSQMFNIVISGCQNVNIQGVKITSPGNSPNTDGIHVTSSTGVTITRTAIRTGDDCISIGPGTSNLWIEQIICGPGHGISIGSLGRDFKEAGVQNVTAQTVTFTDTENGFRIKTWAKPSNGFVRGIHFQQATMINVDNPIIIDQNYCPHEQGCPHQASGVKISDISYEDIKGTSATQVAVKFDCSKEKPCSGIVMENVNLSYRNKAARSSCSSADGSARGVVQPSSCL</sequence>
<dbReference type="AlphaFoldDB" id="A0A7J7N5L3"/>
<gene>
    <name evidence="10" type="ORF">GIB67_008461</name>
</gene>